<reference evidence="2 3" key="1">
    <citation type="journal article" date="2018" name="Genome Announc.">
        <title>Draft Genome Sequence of "Candidatus Phycosocius bacilliformis," an Alphaproteobacterial Ectosymbiont of the Hydrocarbon-Producing Green Alga Botryococcus braunii.</title>
        <authorList>
            <person name="Tanabe Y."/>
            <person name="Yamaguchi H."/>
            <person name="Watanabe M.M."/>
        </authorList>
    </citation>
    <scope>NUCLEOTIDE SEQUENCE [LARGE SCALE GENOMIC DNA]</scope>
    <source>
        <strain evidence="2 3">BOTRYCO-2</strain>
    </source>
</reference>
<proteinExistence type="predicted"/>
<dbReference type="Pfam" id="PF04784">
    <property type="entry name" value="DUF547"/>
    <property type="match status" value="1"/>
</dbReference>
<evidence type="ECO:0000313" key="2">
    <source>
        <dbReference type="EMBL" id="GBF59295.1"/>
    </source>
</evidence>
<protein>
    <recommendedName>
        <fullName evidence="1">DUF547 domain-containing protein</fullName>
    </recommendedName>
</protein>
<feature type="domain" description="DUF547" evidence="1">
    <location>
        <begin position="79"/>
        <end position="191"/>
    </location>
</feature>
<name>A0A2P2EE18_9PROT</name>
<accession>A0A2P2EE18</accession>
<dbReference type="EMBL" id="BFBR01000012">
    <property type="protein sequence ID" value="GBF59295.1"/>
    <property type="molecule type" value="Genomic_DNA"/>
</dbReference>
<evidence type="ECO:0000259" key="1">
    <source>
        <dbReference type="Pfam" id="PF04784"/>
    </source>
</evidence>
<dbReference type="InterPro" id="IPR006869">
    <property type="entry name" value="DUF547"/>
</dbReference>
<gene>
    <name evidence="2" type="ORF">PbB2_02989</name>
</gene>
<dbReference type="PANTHER" id="PTHR46361:SF3">
    <property type="entry name" value="ELECTRON CARRIER_ PROTEIN DISULFIDE OXIDOREDUCTASE"/>
    <property type="match status" value="1"/>
</dbReference>
<evidence type="ECO:0000313" key="3">
    <source>
        <dbReference type="Proteomes" id="UP000245086"/>
    </source>
</evidence>
<organism evidence="2 3">
    <name type="scientific">Candidatus Phycosocius bacilliformis</name>
    <dbReference type="NCBI Taxonomy" id="1445552"/>
    <lineage>
        <taxon>Bacteria</taxon>
        <taxon>Pseudomonadati</taxon>
        <taxon>Pseudomonadota</taxon>
        <taxon>Alphaproteobacteria</taxon>
        <taxon>Caulobacterales</taxon>
        <taxon>Caulobacterales incertae sedis</taxon>
        <taxon>Candidatus Phycosocius</taxon>
    </lineage>
</organism>
<comment type="caution">
    <text evidence="2">The sequence shown here is derived from an EMBL/GenBank/DDBJ whole genome shotgun (WGS) entry which is preliminary data.</text>
</comment>
<dbReference type="PANTHER" id="PTHR46361">
    <property type="entry name" value="ELECTRON CARRIER/ PROTEIN DISULFIDE OXIDOREDUCTASE"/>
    <property type="match status" value="1"/>
</dbReference>
<sequence length="261" mass="29071">MISRRRLMIGSAVLMTIPPRDADATGRSANAQWDDLLARYVRPDPQGLHRVNYAAWKANVADRQALDQLIGGLSGQKISSLSRPAQFATWANLYNAITIQVVLSRFPVRSIRDIKPNVLAIGPWKEPRVTVEGKRLSLDDIEHGILRKQWSDPRVHYAVNCASVGCPNLPRRGWRAETLDADLDAAARAFINSPRGVRVVGPQKLRVSSIYQWFKTDFGNNEAGILSHLRRYAASKLLADMTNARIVGDDYDWSINATTGS</sequence>
<keyword evidence="3" id="KW-1185">Reference proteome</keyword>
<dbReference type="AlphaFoldDB" id="A0A2P2EE18"/>
<dbReference type="Proteomes" id="UP000245086">
    <property type="component" value="Unassembled WGS sequence"/>
</dbReference>